<dbReference type="GO" id="GO:0005524">
    <property type="term" value="F:ATP binding"/>
    <property type="evidence" value="ECO:0007669"/>
    <property type="project" value="UniProtKB-UniRule"/>
</dbReference>
<dbReference type="HAMAP" id="MF_00165">
    <property type="entry name" value="Thymidylate_kinase"/>
    <property type="match status" value="1"/>
</dbReference>
<dbReference type="EC" id="2.7.4.9" evidence="2 12"/>
<dbReference type="Pfam" id="PF02223">
    <property type="entry name" value="Thymidylate_kin"/>
    <property type="match status" value="1"/>
</dbReference>
<evidence type="ECO:0000256" key="12">
    <source>
        <dbReference type="HAMAP-Rule" id="MF_00165"/>
    </source>
</evidence>
<evidence type="ECO:0000256" key="4">
    <source>
        <dbReference type="ARBA" id="ARBA00022679"/>
    </source>
</evidence>
<comment type="function">
    <text evidence="11 12">Phosphorylation of dTMP to form dTDP in both de novo and salvage pathways of dTTP synthesis.</text>
</comment>
<evidence type="ECO:0000256" key="7">
    <source>
        <dbReference type="ARBA" id="ARBA00022777"/>
    </source>
</evidence>
<evidence type="ECO:0000313" key="14">
    <source>
        <dbReference type="EMBL" id="PXA05315.1"/>
    </source>
</evidence>
<feature type="domain" description="Thymidylate kinase-like" evidence="13">
    <location>
        <begin position="8"/>
        <end position="200"/>
    </location>
</feature>
<organism evidence="14 15">
    <name type="scientific">Coraliomargarita sinensis</name>
    <dbReference type="NCBI Taxonomy" id="2174842"/>
    <lineage>
        <taxon>Bacteria</taxon>
        <taxon>Pseudomonadati</taxon>
        <taxon>Verrucomicrobiota</taxon>
        <taxon>Opitutia</taxon>
        <taxon>Puniceicoccales</taxon>
        <taxon>Coraliomargaritaceae</taxon>
        <taxon>Coraliomargarita</taxon>
    </lineage>
</organism>
<keyword evidence="8 12" id="KW-0067">ATP-binding</keyword>
<dbReference type="CDD" id="cd01672">
    <property type="entry name" value="TMPK"/>
    <property type="match status" value="1"/>
</dbReference>
<name>A0A317ZI84_9BACT</name>
<dbReference type="GO" id="GO:0006227">
    <property type="term" value="P:dUDP biosynthetic process"/>
    <property type="evidence" value="ECO:0007669"/>
    <property type="project" value="TreeGrafter"/>
</dbReference>
<dbReference type="Proteomes" id="UP000247099">
    <property type="component" value="Unassembled WGS sequence"/>
</dbReference>
<dbReference type="GO" id="GO:0005829">
    <property type="term" value="C:cytosol"/>
    <property type="evidence" value="ECO:0007669"/>
    <property type="project" value="TreeGrafter"/>
</dbReference>
<evidence type="ECO:0000256" key="10">
    <source>
        <dbReference type="ARBA" id="ARBA00048743"/>
    </source>
</evidence>
<evidence type="ECO:0000256" key="3">
    <source>
        <dbReference type="ARBA" id="ARBA00017144"/>
    </source>
</evidence>
<keyword evidence="5 12" id="KW-0545">Nucleotide biosynthesis</keyword>
<dbReference type="InterPro" id="IPR027417">
    <property type="entry name" value="P-loop_NTPase"/>
</dbReference>
<dbReference type="PANTHER" id="PTHR10344:SF4">
    <property type="entry name" value="UMP-CMP KINASE 2, MITOCHONDRIAL"/>
    <property type="match status" value="1"/>
</dbReference>
<dbReference type="InterPro" id="IPR039430">
    <property type="entry name" value="Thymidylate_kin-like_dom"/>
</dbReference>
<dbReference type="PANTHER" id="PTHR10344">
    <property type="entry name" value="THYMIDYLATE KINASE"/>
    <property type="match status" value="1"/>
</dbReference>
<keyword evidence="4 12" id="KW-0808">Transferase</keyword>
<dbReference type="SUPFAM" id="SSF52540">
    <property type="entry name" value="P-loop containing nucleoside triphosphate hydrolases"/>
    <property type="match status" value="1"/>
</dbReference>
<protein>
    <recommendedName>
        <fullName evidence="3 12">Thymidylate kinase</fullName>
        <ecNumber evidence="2 12">2.7.4.9</ecNumber>
    </recommendedName>
    <alternativeName>
        <fullName evidence="9 12">dTMP kinase</fullName>
    </alternativeName>
</protein>
<comment type="similarity">
    <text evidence="1 12">Belongs to the thymidylate kinase family.</text>
</comment>
<reference evidence="14 15" key="1">
    <citation type="submission" date="2018-05" db="EMBL/GenBank/DDBJ databases">
        <title>Coraliomargarita sinensis sp. nov., isolated from a marine solar saltern.</title>
        <authorList>
            <person name="Zhou L.Y."/>
        </authorList>
    </citation>
    <scope>NUCLEOTIDE SEQUENCE [LARGE SCALE GENOMIC DNA]</scope>
    <source>
        <strain evidence="14 15">WN38</strain>
    </source>
</reference>
<accession>A0A317ZI84</accession>
<dbReference type="GO" id="GO:0006235">
    <property type="term" value="P:dTTP biosynthetic process"/>
    <property type="evidence" value="ECO:0007669"/>
    <property type="project" value="UniProtKB-UniRule"/>
</dbReference>
<sequence>MPGRFITFEGGEGCGKSTQIERLANRLRAEGHTVHQTREPGGTRLGEAIRNLLQHDEAGHGMCPETELLLFTAARAQIVRELITPALERGEIVLCDRFADSTTVYQGVARSIDPIEVAAVNQFACGALMPDLTVLIDLDPEIGLQRARDNRGAPLDRMEQEALAFHQQVRRGYLELAQVDNERFTILDGTKEIEALEKEIWNAVEPKLS</sequence>
<dbReference type="InterPro" id="IPR018094">
    <property type="entry name" value="Thymidylate_kinase"/>
</dbReference>
<evidence type="ECO:0000256" key="9">
    <source>
        <dbReference type="ARBA" id="ARBA00029962"/>
    </source>
</evidence>
<gene>
    <name evidence="12" type="primary">tmk</name>
    <name evidence="14" type="ORF">DDZ13_00170</name>
</gene>
<dbReference type="GO" id="GO:0004798">
    <property type="term" value="F:dTMP kinase activity"/>
    <property type="evidence" value="ECO:0007669"/>
    <property type="project" value="UniProtKB-UniRule"/>
</dbReference>
<dbReference type="OrthoDB" id="9774907at2"/>
<evidence type="ECO:0000256" key="6">
    <source>
        <dbReference type="ARBA" id="ARBA00022741"/>
    </source>
</evidence>
<evidence type="ECO:0000313" key="15">
    <source>
        <dbReference type="Proteomes" id="UP000247099"/>
    </source>
</evidence>
<proteinExistence type="inferred from homology"/>
<dbReference type="InParanoid" id="A0A317ZI84"/>
<dbReference type="EMBL" id="QHJQ01000001">
    <property type="protein sequence ID" value="PXA05315.1"/>
    <property type="molecule type" value="Genomic_DNA"/>
</dbReference>
<dbReference type="NCBIfam" id="TIGR00041">
    <property type="entry name" value="DTMP_kinase"/>
    <property type="match status" value="1"/>
</dbReference>
<comment type="catalytic activity">
    <reaction evidence="10 12">
        <text>dTMP + ATP = dTDP + ADP</text>
        <dbReference type="Rhea" id="RHEA:13517"/>
        <dbReference type="ChEBI" id="CHEBI:30616"/>
        <dbReference type="ChEBI" id="CHEBI:58369"/>
        <dbReference type="ChEBI" id="CHEBI:63528"/>
        <dbReference type="ChEBI" id="CHEBI:456216"/>
        <dbReference type="EC" id="2.7.4.9"/>
    </reaction>
</comment>
<dbReference type="RefSeq" id="WP_110129396.1">
    <property type="nucleotide sequence ID" value="NZ_QHJQ01000001.1"/>
</dbReference>
<dbReference type="Gene3D" id="3.40.50.300">
    <property type="entry name" value="P-loop containing nucleotide triphosphate hydrolases"/>
    <property type="match status" value="1"/>
</dbReference>
<evidence type="ECO:0000256" key="1">
    <source>
        <dbReference type="ARBA" id="ARBA00009776"/>
    </source>
</evidence>
<keyword evidence="7 12" id="KW-0418">Kinase</keyword>
<feature type="binding site" evidence="12">
    <location>
        <begin position="10"/>
        <end position="17"/>
    </location>
    <ligand>
        <name>ATP</name>
        <dbReference type="ChEBI" id="CHEBI:30616"/>
    </ligand>
</feature>
<dbReference type="FunCoup" id="A0A317ZI84">
    <property type="interactions" value="440"/>
</dbReference>
<keyword evidence="15" id="KW-1185">Reference proteome</keyword>
<evidence type="ECO:0000259" key="13">
    <source>
        <dbReference type="Pfam" id="PF02223"/>
    </source>
</evidence>
<evidence type="ECO:0000256" key="2">
    <source>
        <dbReference type="ARBA" id="ARBA00012980"/>
    </source>
</evidence>
<dbReference type="GO" id="GO:0006233">
    <property type="term" value="P:dTDP biosynthetic process"/>
    <property type="evidence" value="ECO:0007669"/>
    <property type="project" value="InterPro"/>
</dbReference>
<comment type="caution">
    <text evidence="14">The sequence shown here is derived from an EMBL/GenBank/DDBJ whole genome shotgun (WGS) entry which is preliminary data.</text>
</comment>
<dbReference type="AlphaFoldDB" id="A0A317ZI84"/>
<evidence type="ECO:0000256" key="5">
    <source>
        <dbReference type="ARBA" id="ARBA00022727"/>
    </source>
</evidence>
<dbReference type="FunFam" id="3.40.50.300:FF:000225">
    <property type="entry name" value="Thymidylate kinase"/>
    <property type="match status" value="1"/>
</dbReference>
<evidence type="ECO:0000256" key="11">
    <source>
        <dbReference type="ARBA" id="ARBA00057735"/>
    </source>
</evidence>
<dbReference type="InterPro" id="IPR018095">
    <property type="entry name" value="Thymidylate_kin_CS"/>
</dbReference>
<keyword evidence="6 12" id="KW-0547">Nucleotide-binding</keyword>
<dbReference type="PROSITE" id="PS01331">
    <property type="entry name" value="THYMIDYLATE_KINASE"/>
    <property type="match status" value="1"/>
</dbReference>
<evidence type="ECO:0000256" key="8">
    <source>
        <dbReference type="ARBA" id="ARBA00022840"/>
    </source>
</evidence>